<proteinExistence type="predicted"/>
<protein>
    <submittedName>
        <fullName evidence="2">Acyl-CoA hydrolase</fullName>
    </submittedName>
</protein>
<dbReference type="InterPro" id="IPR038460">
    <property type="entry name" value="AcetylCoA_hyd_C_sf"/>
</dbReference>
<organism evidence="2 3">
    <name type="scientific">Sulfitobacter brevis</name>
    <dbReference type="NCBI Taxonomy" id="74348"/>
    <lineage>
        <taxon>Bacteria</taxon>
        <taxon>Pseudomonadati</taxon>
        <taxon>Pseudomonadota</taxon>
        <taxon>Alphaproteobacteria</taxon>
        <taxon>Rhodobacterales</taxon>
        <taxon>Roseobacteraceae</taxon>
        <taxon>Sulfitobacter</taxon>
    </lineage>
</organism>
<evidence type="ECO:0000313" key="3">
    <source>
        <dbReference type="Proteomes" id="UP000198977"/>
    </source>
</evidence>
<dbReference type="Gene3D" id="3.40.1080.20">
    <property type="entry name" value="Acetyl-CoA hydrolase/transferase C-terminal domain"/>
    <property type="match status" value="1"/>
</dbReference>
<dbReference type="SUPFAM" id="SSF100950">
    <property type="entry name" value="NagB/RpiA/CoA transferase-like"/>
    <property type="match status" value="1"/>
</dbReference>
<keyword evidence="3" id="KW-1185">Reference proteome</keyword>
<dbReference type="GO" id="GO:0006083">
    <property type="term" value="P:acetate metabolic process"/>
    <property type="evidence" value="ECO:0007669"/>
    <property type="project" value="InterPro"/>
</dbReference>
<dbReference type="GO" id="GO:0016787">
    <property type="term" value="F:hydrolase activity"/>
    <property type="evidence" value="ECO:0007669"/>
    <property type="project" value="UniProtKB-KW"/>
</dbReference>
<dbReference type="InterPro" id="IPR037171">
    <property type="entry name" value="NagB/RpiA_transferase-like"/>
</dbReference>
<name>A0A1I2H594_9RHOB</name>
<feature type="domain" description="Acetyl-CoA hydrolase/transferase C-terminal" evidence="1">
    <location>
        <begin position="339"/>
        <end position="498"/>
    </location>
</feature>
<dbReference type="EMBL" id="FOMW01000036">
    <property type="protein sequence ID" value="SFF23946.1"/>
    <property type="molecule type" value="Genomic_DNA"/>
</dbReference>
<dbReference type="InterPro" id="IPR046433">
    <property type="entry name" value="ActCoA_hydro"/>
</dbReference>
<gene>
    <name evidence="2" type="ORF">SAMN04488523_1363</name>
</gene>
<dbReference type="OrthoDB" id="9801795at2"/>
<dbReference type="InterPro" id="IPR026888">
    <property type="entry name" value="AcetylCoA_hyd_C"/>
</dbReference>
<dbReference type="PANTHER" id="PTHR21432">
    <property type="entry name" value="ACETYL-COA HYDROLASE-RELATED"/>
    <property type="match status" value="1"/>
</dbReference>
<dbReference type="Proteomes" id="UP000198977">
    <property type="component" value="Unassembled WGS sequence"/>
</dbReference>
<keyword evidence="2" id="KW-0378">Hydrolase</keyword>
<dbReference type="GO" id="GO:0008775">
    <property type="term" value="F:acetate CoA-transferase activity"/>
    <property type="evidence" value="ECO:0007669"/>
    <property type="project" value="InterPro"/>
</dbReference>
<reference evidence="2 3" key="1">
    <citation type="submission" date="2016-10" db="EMBL/GenBank/DDBJ databases">
        <authorList>
            <person name="de Groot N.N."/>
        </authorList>
    </citation>
    <scope>NUCLEOTIDE SEQUENCE [LARGE SCALE GENOMIC DNA]</scope>
    <source>
        <strain evidence="2 3">DSM 11443</strain>
    </source>
</reference>
<dbReference type="Pfam" id="PF13336">
    <property type="entry name" value="AcetylCoA_hyd_C"/>
    <property type="match status" value="1"/>
</dbReference>
<evidence type="ECO:0000259" key="1">
    <source>
        <dbReference type="Pfam" id="PF13336"/>
    </source>
</evidence>
<sequence length="630" mass="68458">MKAGNPLAETPKIFTDADKMAHAIFEQTGGEIRLALPLGLGKPVTLVNALIRIAVADPGLRLSIFTALTLERPKPGSDIEKRFLEPAMDRLFGRYPALLYAEMIKGDGLPDNIDVSEFFFQAGAWLGNNYAQRHYISANYTHARDVLIAQRPNVLSQLMPREGNRFSLSCNTDISADLISMRHAGQMDFIAVGEVNDALPFMDGSAALDAAEFEMLLDPPEQFELFSAVRRPVSDAQYAIGLHVSRLIPDGGTLQIGIGAIGDAVAHALLLRDRTKLDDLWQAAPFPLVGDDAGPFEIGLYGVTEMLVGGLLALFEAGIIKREVDGAAIHAGFFVDARDMYERLRAMDSDQRAKIAMMPVSFTNALYGDEAAKRAARKHARFVNGAMQVSLLGDVMSDAAKLGQVVSGVGGQFNFIEQAFALDDGRAVLTLPATRSSGGKLTSNIVWQLPLTTVPRHMRDIVVTQYGAADLRGQTDEEVIKRMIAIADSRFQEGLLNTAKKAGKIAKNYQIPTAHRNNTQNVLASWLAPHRVALLPDFPFGTDFNAIEQVLLPALSGLGDAVGSKRQIAMLIWASLTLPAHPQEAAAMQRMGYTADVRLFEPLQSRVLRGALRVKAKKQELHSAGPISAK</sequence>
<dbReference type="PANTHER" id="PTHR21432:SF20">
    <property type="entry name" value="ACETYL-COA HYDROLASE"/>
    <property type="match status" value="1"/>
</dbReference>
<evidence type="ECO:0000313" key="2">
    <source>
        <dbReference type="EMBL" id="SFF23946.1"/>
    </source>
</evidence>
<accession>A0A1I2H594</accession>
<dbReference type="Gene3D" id="3.30.750.70">
    <property type="entry name" value="4-hydroxybutyrate coenzyme like domains"/>
    <property type="match status" value="1"/>
</dbReference>
<dbReference type="STRING" id="74348.SAMN04488523_1363"/>
<dbReference type="AlphaFoldDB" id="A0A1I2H594"/>